<dbReference type="PRINTS" id="PR00420">
    <property type="entry name" value="RNGMNOXGNASE"/>
</dbReference>
<accession>A0A8J3YR27</accession>
<protein>
    <submittedName>
        <fullName evidence="4">4-hydroxybenzoate 3-monooxygenase</fullName>
    </submittedName>
</protein>
<evidence type="ECO:0000313" key="4">
    <source>
        <dbReference type="EMBL" id="GIJ49052.1"/>
    </source>
</evidence>
<keyword evidence="1" id="KW-0285">Flavoprotein</keyword>
<evidence type="ECO:0000259" key="3">
    <source>
        <dbReference type="Pfam" id="PF01494"/>
    </source>
</evidence>
<dbReference type="SUPFAM" id="SSF54373">
    <property type="entry name" value="FAD-linked reductases, C-terminal domain"/>
    <property type="match status" value="1"/>
</dbReference>
<organism evidence="4 5">
    <name type="scientific">Virgisporangium aliadipatigenens</name>
    <dbReference type="NCBI Taxonomy" id="741659"/>
    <lineage>
        <taxon>Bacteria</taxon>
        <taxon>Bacillati</taxon>
        <taxon>Actinomycetota</taxon>
        <taxon>Actinomycetes</taxon>
        <taxon>Micromonosporales</taxon>
        <taxon>Micromonosporaceae</taxon>
        <taxon>Virgisporangium</taxon>
    </lineage>
</organism>
<dbReference type="GO" id="GO:0071949">
    <property type="term" value="F:FAD binding"/>
    <property type="evidence" value="ECO:0007669"/>
    <property type="project" value="InterPro"/>
</dbReference>
<dbReference type="AlphaFoldDB" id="A0A8J3YR27"/>
<dbReference type="Pfam" id="PF01494">
    <property type="entry name" value="FAD_binding_3"/>
    <property type="match status" value="1"/>
</dbReference>
<dbReference type="Gene3D" id="3.50.50.60">
    <property type="entry name" value="FAD/NAD(P)-binding domain"/>
    <property type="match status" value="1"/>
</dbReference>
<comment type="caution">
    <text evidence="4">The sequence shown here is derived from an EMBL/GenBank/DDBJ whole genome shotgun (WGS) entry which is preliminary data.</text>
</comment>
<dbReference type="SUPFAM" id="SSF51905">
    <property type="entry name" value="FAD/NAD(P)-binding domain"/>
    <property type="match status" value="1"/>
</dbReference>
<reference evidence="4" key="1">
    <citation type="submission" date="2021-01" db="EMBL/GenBank/DDBJ databases">
        <title>Whole genome shotgun sequence of Virgisporangium aliadipatigenens NBRC 105644.</title>
        <authorList>
            <person name="Komaki H."/>
            <person name="Tamura T."/>
        </authorList>
    </citation>
    <scope>NUCLEOTIDE SEQUENCE</scope>
    <source>
        <strain evidence="4">NBRC 105644</strain>
    </source>
</reference>
<dbReference type="Gene3D" id="3.30.9.10">
    <property type="entry name" value="D-Amino Acid Oxidase, subunit A, domain 2"/>
    <property type="match status" value="1"/>
</dbReference>
<dbReference type="InterPro" id="IPR002938">
    <property type="entry name" value="FAD-bd"/>
</dbReference>
<dbReference type="EMBL" id="BOPF01000024">
    <property type="protein sequence ID" value="GIJ49052.1"/>
    <property type="molecule type" value="Genomic_DNA"/>
</dbReference>
<dbReference type="InterPro" id="IPR050641">
    <property type="entry name" value="RIFMO-like"/>
</dbReference>
<proteinExistence type="predicted"/>
<sequence>MKSVIIIGAGPAGLTLANLLHDAGIDCIVLERRSRGHIEHRQRAGALEPSVVRMLERSGLSAGLLDGIPETGTIEFRLDGVAIPLDFATLTGGLRLRLCSQQVLVQRLLDRFVDSGGDIRFDVTDVRPIDVTGSPRVSYRTPAGEPVTIECEHVAGCDGPRGVSRTALPPGTLTTAERDFGIGWLTVLADAPPMGKLIMAASRHGFAGHFPRGPKAIRYYLQCAPDDFPENWPDERIWKELSLRLCADRIPTGPITEKSVVPLRAEVHEPISAGRLHLVGDSAHVIAPLGGKGMNLAIHDAFTLAPALVAHLRHGDETALRDYSDTCLRRVWDQQEQAAALVEMMHASLDDSPAGRFRDRTMKARLERLADSPAAARVLADFMSGG</sequence>
<dbReference type="Proteomes" id="UP000619260">
    <property type="component" value="Unassembled WGS sequence"/>
</dbReference>
<dbReference type="PANTHER" id="PTHR43004:SF3">
    <property type="entry name" value="P-HYDROXYBENZOATE HYDROXYLASE"/>
    <property type="match status" value="1"/>
</dbReference>
<name>A0A8J3YR27_9ACTN</name>
<evidence type="ECO:0000256" key="1">
    <source>
        <dbReference type="ARBA" id="ARBA00022630"/>
    </source>
</evidence>
<evidence type="ECO:0000313" key="5">
    <source>
        <dbReference type="Proteomes" id="UP000619260"/>
    </source>
</evidence>
<dbReference type="InterPro" id="IPR036188">
    <property type="entry name" value="FAD/NAD-bd_sf"/>
</dbReference>
<dbReference type="RefSeq" id="WP_203902524.1">
    <property type="nucleotide sequence ID" value="NZ_BOPF01000024.1"/>
</dbReference>
<dbReference type="PANTHER" id="PTHR43004">
    <property type="entry name" value="TRK SYSTEM POTASSIUM UPTAKE PROTEIN"/>
    <property type="match status" value="1"/>
</dbReference>
<gene>
    <name evidence="4" type="ORF">Val02_59380</name>
</gene>
<evidence type="ECO:0000256" key="2">
    <source>
        <dbReference type="ARBA" id="ARBA00022827"/>
    </source>
</evidence>
<keyword evidence="2" id="KW-0274">FAD</keyword>
<dbReference type="GO" id="GO:0016709">
    <property type="term" value="F:oxidoreductase activity, acting on paired donors, with incorporation or reduction of molecular oxygen, NAD(P)H as one donor, and incorporation of one atom of oxygen"/>
    <property type="evidence" value="ECO:0007669"/>
    <property type="project" value="UniProtKB-ARBA"/>
</dbReference>
<dbReference type="NCBIfam" id="NF006091">
    <property type="entry name" value="PRK08243.1"/>
    <property type="match status" value="1"/>
</dbReference>
<keyword evidence="5" id="KW-1185">Reference proteome</keyword>
<feature type="domain" description="FAD-binding" evidence="3">
    <location>
        <begin position="3"/>
        <end position="334"/>
    </location>
</feature>